<name>A0AC35G3Z5_9BILA</name>
<dbReference type="Proteomes" id="UP000887580">
    <property type="component" value="Unplaced"/>
</dbReference>
<dbReference type="WBParaSite" id="PS1159_v2.g23836.t1">
    <property type="protein sequence ID" value="PS1159_v2.g23836.t1"/>
    <property type="gene ID" value="PS1159_v2.g23836"/>
</dbReference>
<proteinExistence type="predicted"/>
<organism evidence="1 2">
    <name type="scientific">Panagrolaimus sp. PS1159</name>
    <dbReference type="NCBI Taxonomy" id="55785"/>
    <lineage>
        <taxon>Eukaryota</taxon>
        <taxon>Metazoa</taxon>
        <taxon>Ecdysozoa</taxon>
        <taxon>Nematoda</taxon>
        <taxon>Chromadorea</taxon>
        <taxon>Rhabditida</taxon>
        <taxon>Tylenchina</taxon>
        <taxon>Panagrolaimomorpha</taxon>
        <taxon>Panagrolaimoidea</taxon>
        <taxon>Panagrolaimidae</taxon>
        <taxon>Panagrolaimus</taxon>
    </lineage>
</organism>
<accession>A0AC35G3Z5</accession>
<reference evidence="2" key="1">
    <citation type="submission" date="2022-11" db="UniProtKB">
        <authorList>
            <consortium name="WormBaseParasite"/>
        </authorList>
    </citation>
    <scope>IDENTIFICATION</scope>
</reference>
<sequence>MFLKLMKTFIFLLTILAIQVNSQSSLFNLFESGGAEHGGEGGSNIHTLFKFGSPSYNGISEQSASHASNNAIQNPYYFQQQQPPQQIYRYPQNYYYPQQYYGK</sequence>
<evidence type="ECO:0000313" key="2">
    <source>
        <dbReference type="WBParaSite" id="PS1159_v2.g23836.t1"/>
    </source>
</evidence>
<evidence type="ECO:0000313" key="1">
    <source>
        <dbReference type="Proteomes" id="UP000887580"/>
    </source>
</evidence>
<protein>
    <submittedName>
        <fullName evidence="2">Uncharacterized protein</fullName>
    </submittedName>
</protein>